<dbReference type="InterPro" id="IPR054722">
    <property type="entry name" value="PolX-like_BBD"/>
</dbReference>
<gene>
    <name evidence="2" type="ORF">Salat_2666000</name>
</gene>
<organism evidence="2 3">
    <name type="scientific">Sesamum alatum</name>
    <dbReference type="NCBI Taxonomy" id="300844"/>
    <lineage>
        <taxon>Eukaryota</taxon>
        <taxon>Viridiplantae</taxon>
        <taxon>Streptophyta</taxon>
        <taxon>Embryophyta</taxon>
        <taxon>Tracheophyta</taxon>
        <taxon>Spermatophyta</taxon>
        <taxon>Magnoliopsida</taxon>
        <taxon>eudicotyledons</taxon>
        <taxon>Gunneridae</taxon>
        <taxon>Pentapetalae</taxon>
        <taxon>asterids</taxon>
        <taxon>lamiids</taxon>
        <taxon>Lamiales</taxon>
        <taxon>Pedaliaceae</taxon>
        <taxon>Sesamum</taxon>
    </lineage>
</organism>
<name>A0AAE1XPH8_9LAMI</name>
<dbReference type="Pfam" id="PF22936">
    <property type="entry name" value="Pol_BBD"/>
    <property type="match status" value="1"/>
</dbReference>
<proteinExistence type="predicted"/>
<protein>
    <recommendedName>
        <fullName evidence="1">Retrovirus-related Pol polyprotein from transposon TNT 1-94-like beta-barrel domain-containing protein</fullName>
    </recommendedName>
</protein>
<evidence type="ECO:0000259" key="1">
    <source>
        <dbReference type="Pfam" id="PF22936"/>
    </source>
</evidence>
<reference evidence="2" key="2">
    <citation type="journal article" date="2024" name="Plant">
        <title>Genomic evolution and insights into agronomic trait innovations of Sesamum species.</title>
        <authorList>
            <person name="Miao H."/>
            <person name="Wang L."/>
            <person name="Qu L."/>
            <person name="Liu H."/>
            <person name="Sun Y."/>
            <person name="Le M."/>
            <person name="Wang Q."/>
            <person name="Wei S."/>
            <person name="Zheng Y."/>
            <person name="Lin W."/>
            <person name="Duan Y."/>
            <person name="Cao H."/>
            <person name="Xiong S."/>
            <person name="Wang X."/>
            <person name="Wei L."/>
            <person name="Li C."/>
            <person name="Ma Q."/>
            <person name="Ju M."/>
            <person name="Zhao R."/>
            <person name="Li G."/>
            <person name="Mu C."/>
            <person name="Tian Q."/>
            <person name="Mei H."/>
            <person name="Zhang T."/>
            <person name="Gao T."/>
            <person name="Zhang H."/>
        </authorList>
    </citation>
    <scope>NUCLEOTIDE SEQUENCE</scope>
    <source>
        <strain evidence="2">3651</strain>
    </source>
</reference>
<sequence>MSVLNSVMNNKFWHWSLPEQAWGHVKLVLMHNKQIKMFDSITSHLKLEADRRESEHAQQAALVTHVGDKAISVAKEYRVERRTWQRPNAITVERWATLLVIALSQRRYGATKYVTRDRARFVDYHQVPACCHYIAMGNNAQEEVLGIGSYHLKLSLGRELLLSDVQYTPSIRCIYFQLQH</sequence>
<dbReference type="Proteomes" id="UP001293254">
    <property type="component" value="Unassembled WGS sequence"/>
</dbReference>
<reference evidence="2" key="1">
    <citation type="submission" date="2020-06" db="EMBL/GenBank/DDBJ databases">
        <authorList>
            <person name="Li T."/>
            <person name="Hu X."/>
            <person name="Zhang T."/>
            <person name="Song X."/>
            <person name="Zhang H."/>
            <person name="Dai N."/>
            <person name="Sheng W."/>
            <person name="Hou X."/>
            <person name="Wei L."/>
        </authorList>
    </citation>
    <scope>NUCLEOTIDE SEQUENCE</scope>
    <source>
        <strain evidence="2">3651</strain>
        <tissue evidence="2">Leaf</tissue>
    </source>
</reference>
<dbReference type="EMBL" id="JACGWO010000011">
    <property type="protein sequence ID" value="KAK4415586.1"/>
    <property type="molecule type" value="Genomic_DNA"/>
</dbReference>
<evidence type="ECO:0000313" key="2">
    <source>
        <dbReference type="EMBL" id="KAK4415586.1"/>
    </source>
</evidence>
<accession>A0AAE1XPH8</accession>
<dbReference type="AlphaFoldDB" id="A0AAE1XPH8"/>
<keyword evidence="3" id="KW-1185">Reference proteome</keyword>
<feature type="domain" description="Retrovirus-related Pol polyprotein from transposon TNT 1-94-like beta-barrel" evidence="1">
    <location>
        <begin position="109"/>
        <end position="175"/>
    </location>
</feature>
<comment type="caution">
    <text evidence="2">The sequence shown here is derived from an EMBL/GenBank/DDBJ whole genome shotgun (WGS) entry which is preliminary data.</text>
</comment>
<evidence type="ECO:0000313" key="3">
    <source>
        <dbReference type="Proteomes" id="UP001293254"/>
    </source>
</evidence>